<comment type="caution">
    <text evidence="1">The sequence shown here is derived from an EMBL/GenBank/DDBJ whole genome shotgun (WGS) entry which is preliminary data.</text>
</comment>
<evidence type="ECO:0000313" key="1">
    <source>
        <dbReference type="EMBL" id="KAK0063795.1"/>
    </source>
</evidence>
<keyword evidence="2" id="KW-1185">Reference proteome</keyword>
<accession>A0AAD8C1K2</accession>
<gene>
    <name evidence="1" type="ORF">Bpfe_006946</name>
</gene>
<proteinExistence type="predicted"/>
<reference evidence="1" key="2">
    <citation type="submission" date="2023-04" db="EMBL/GenBank/DDBJ databases">
        <authorList>
            <person name="Bu L."/>
            <person name="Lu L."/>
            <person name="Laidemitt M.R."/>
            <person name="Zhang S.M."/>
            <person name="Mutuku M."/>
            <person name="Mkoji G."/>
            <person name="Steinauer M."/>
            <person name="Loker E.S."/>
        </authorList>
    </citation>
    <scope>NUCLEOTIDE SEQUENCE</scope>
    <source>
        <strain evidence="1">KasaAsao</strain>
        <tissue evidence="1">Whole Snail</tissue>
    </source>
</reference>
<dbReference type="AlphaFoldDB" id="A0AAD8C1K2"/>
<dbReference type="Proteomes" id="UP001233172">
    <property type="component" value="Unassembled WGS sequence"/>
</dbReference>
<dbReference type="EMBL" id="JASAOG010000020">
    <property type="protein sequence ID" value="KAK0063795.1"/>
    <property type="molecule type" value="Genomic_DNA"/>
</dbReference>
<protein>
    <submittedName>
        <fullName evidence="1">Small cardioactive peptides</fullName>
    </submittedName>
</protein>
<organism evidence="1 2">
    <name type="scientific">Biomphalaria pfeifferi</name>
    <name type="common">Bloodfluke planorb</name>
    <name type="synonym">Freshwater snail</name>
    <dbReference type="NCBI Taxonomy" id="112525"/>
    <lineage>
        <taxon>Eukaryota</taxon>
        <taxon>Metazoa</taxon>
        <taxon>Spiralia</taxon>
        <taxon>Lophotrochozoa</taxon>
        <taxon>Mollusca</taxon>
        <taxon>Gastropoda</taxon>
        <taxon>Heterobranchia</taxon>
        <taxon>Euthyneura</taxon>
        <taxon>Panpulmonata</taxon>
        <taxon>Hygrophila</taxon>
        <taxon>Lymnaeoidea</taxon>
        <taxon>Planorbidae</taxon>
        <taxon>Biomphalaria</taxon>
    </lineage>
</organism>
<name>A0AAD8C1K2_BIOPF</name>
<reference evidence="1" key="1">
    <citation type="journal article" date="2023" name="PLoS Negl. Trop. Dis.">
        <title>A genome sequence for Biomphalaria pfeifferi, the major vector snail for the human-infecting parasite Schistosoma mansoni.</title>
        <authorList>
            <person name="Bu L."/>
            <person name="Lu L."/>
            <person name="Laidemitt M.R."/>
            <person name="Zhang S.M."/>
            <person name="Mutuku M."/>
            <person name="Mkoji G."/>
            <person name="Steinauer M."/>
            <person name="Loker E.S."/>
        </authorList>
    </citation>
    <scope>NUCLEOTIDE SEQUENCE</scope>
    <source>
        <strain evidence="1">KasaAsao</strain>
    </source>
</reference>
<sequence>MESHWPNGRVMDRGSEISSALRHNAAFHWSHGARLVSMEMLRRRAATLRFTRRLKKNLSKTFQSEFKLTHSNKMELTLLQATVTLAVLVLVVGGEKQTQKPYIAFPRMGRSGYLAFPRMGRSQLKPETFFDNGACCGVGVKAEYFVSQDGKEVIRSSCAPHLVCCEGLREINDEKTDGVYFSLCIPDTPLAEKSGVRSSEILSSLKRLLEK</sequence>
<evidence type="ECO:0000313" key="2">
    <source>
        <dbReference type="Proteomes" id="UP001233172"/>
    </source>
</evidence>